<dbReference type="Proteomes" id="UP000308978">
    <property type="component" value="Unassembled WGS sequence"/>
</dbReference>
<feature type="domain" description="Methylated-DNA-[protein]-cysteine S-methyltransferase DNA binding" evidence="2">
    <location>
        <begin position="90"/>
        <end position="153"/>
    </location>
</feature>
<dbReference type="GO" id="GO:0032259">
    <property type="term" value="P:methylation"/>
    <property type="evidence" value="ECO:0007669"/>
    <property type="project" value="UniProtKB-KW"/>
</dbReference>
<dbReference type="EMBL" id="SSTJ01000012">
    <property type="protein sequence ID" value="THG36712.1"/>
    <property type="molecule type" value="Genomic_DNA"/>
</dbReference>
<dbReference type="InterPro" id="IPR036631">
    <property type="entry name" value="MGMT_N_sf"/>
</dbReference>
<dbReference type="InterPro" id="IPR014048">
    <property type="entry name" value="MethylDNA_cys_MeTrfase_DNA-bd"/>
</dbReference>
<keyword evidence="1" id="KW-0227">DNA damage</keyword>
<dbReference type="Pfam" id="PF01035">
    <property type="entry name" value="DNA_binding_1"/>
    <property type="match status" value="1"/>
</dbReference>
<keyword evidence="3" id="KW-0808">Transferase</keyword>
<gene>
    <name evidence="3" type="ORF">E5986_08920</name>
</gene>
<dbReference type="EC" id="2.1.1.63" evidence="3"/>
<name>A0A4S4G2H8_9ACTN</name>
<dbReference type="PANTHER" id="PTHR10815:SF13">
    <property type="entry name" value="METHYLATED-DNA--PROTEIN-CYSTEINE METHYLTRANSFERASE"/>
    <property type="match status" value="1"/>
</dbReference>
<dbReference type="CDD" id="cd06445">
    <property type="entry name" value="ATase"/>
    <property type="match status" value="1"/>
</dbReference>
<evidence type="ECO:0000313" key="3">
    <source>
        <dbReference type="EMBL" id="THG36712.1"/>
    </source>
</evidence>
<dbReference type="Gene3D" id="1.10.10.10">
    <property type="entry name" value="Winged helix-like DNA-binding domain superfamily/Winged helix DNA-binding domain"/>
    <property type="match status" value="1"/>
</dbReference>
<dbReference type="NCBIfam" id="TIGR00589">
    <property type="entry name" value="ogt"/>
    <property type="match status" value="1"/>
</dbReference>
<comment type="caution">
    <text evidence="3">The sequence shown here is derived from an EMBL/GenBank/DDBJ whole genome shotgun (WGS) entry which is preliminary data.</text>
</comment>
<dbReference type="Gene3D" id="3.30.160.70">
    <property type="entry name" value="Methylated DNA-protein cysteine methyltransferase domain"/>
    <property type="match status" value="1"/>
</dbReference>
<dbReference type="SUPFAM" id="SSF53155">
    <property type="entry name" value="Methylated DNA-protein cysteine methyltransferase domain"/>
    <property type="match status" value="1"/>
</dbReference>
<proteinExistence type="predicted"/>
<dbReference type="PANTHER" id="PTHR10815">
    <property type="entry name" value="METHYLATED-DNA--PROTEIN-CYSTEINE METHYLTRANSFERASE"/>
    <property type="match status" value="1"/>
</dbReference>
<dbReference type="SUPFAM" id="SSF46767">
    <property type="entry name" value="Methylated DNA-protein cysteine methyltransferase, C-terminal domain"/>
    <property type="match status" value="1"/>
</dbReference>
<accession>A0A4S4G2H8</accession>
<keyword evidence="3" id="KW-0489">Methyltransferase</keyword>
<protein>
    <submittedName>
        <fullName evidence="3">Methylated-DNA--[protein]-cysteine S-methyltransferase</fullName>
        <ecNumber evidence="3">2.1.1.63</ecNumber>
    </submittedName>
</protein>
<evidence type="ECO:0000259" key="2">
    <source>
        <dbReference type="Pfam" id="PF01035"/>
    </source>
</evidence>
<sequence>MGDSGKPASQERGAPVACDARTFFTYPTAFGPVTIGADGTSVTAIVLGEAALPGERRPSAVSNRCATEIMEYLSGKRTAFTVPWAAAGTPFQKEAWEAVARIPYGQVRTTRELAGALGAPESFRTVGAAVRKSPLALIIPTHRIVTAAGKPVSPVATALLNLERQNAR</sequence>
<evidence type="ECO:0000313" key="4">
    <source>
        <dbReference type="Proteomes" id="UP000308978"/>
    </source>
</evidence>
<dbReference type="InterPro" id="IPR036388">
    <property type="entry name" value="WH-like_DNA-bd_sf"/>
</dbReference>
<reference evidence="3 4" key="1">
    <citation type="submission" date="2019-04" db="EMBL/GenBank/DDBJ databases">
        <title>Microbes associate with the intestines of laboratory mice.</title>
        <authorList>
            <person name="Navarre W."/>
            <person name="Wong E."/>
            <person name="Huang K.C."/>
            <person name="Tropini C."/>
            <person name="Ng K."/>
            <person name="Yu B."/>
        </authorList>
    </citation>
    <scope>NUCLEOTIDE SEQUENCE [LARGE SCALE GENOMIC DNA]</scope>
    <source>
        <strain evidence="3 4">NM80_B27</strain>
    </source>
</reference>
<dbReference type="AlphaFoldDB" id="A0A4S4G2H8"/>
<dbReference type="GO" id="GO:0003908">
    <property type="term" value="F:methylated-DNA-[protein]-cysteine S-methyltransferase activity"/>
    <property type="evidence" value="ECO:0007669"/>
    <property type="project" value="UniProtKB-EC"/>
</dbReference>
<organism evidence="3 4">
    <name type="scientific">Adlercreutzia caecimuris</name>
    <dbReference type="NCBI Taxonomy" id="671266"/>
    <lineage>
        <taxon>Bacteria</taxon>
        <taxon>Bacillati</taxon>
        <taxon>Actinomycetota</taxon>
        <taxon>Coriobacteriia</taxon>
        <taxon>Eggerthellales</taxon>
        <taxon>Eggerthellaceae</taxon>
        <taxon>Adlercreutzia</taxon>
    </lineage>
</organism>
<dbReference type="GO" id="GO:0006281">
    <property type="term" value="P:DNA repair"/>
    <property type="evidence" value="ECO:0007669"/>
    <property type="project" value="InterPro"/>
</dbReference>
<evidence type="ECO:0000256" key="1">
    <source>
        <dbReference type="ARBA" id="ARBA00022763"/>
    </source>
</evidence>
<dbReference type="InterPro" id="IPR036217">
    <property type="entry name" value="MethylDNA_cys_MeTrfase_DNAb"/>
</dbReference>